<keyword evidence="1" id="KW-0732">Signal</keyword>
<name>A0A066XH92_COLSU</name>
<dbReference type="OrthoDB" id="4811013at2759"/>
<evidence type="ECO:0000313" key="2">
    <source>
        <dbReference type="EMBL" id="KDN65395.1"/>
    </source>
</evidence>
<sequence length="210" mass="23268">MGPFSYLFTLILLAAFSFAHEAETHDINSSLYRKRALDGYFVVDRADGDEIGCSDSQIGTLRNAVVEAKYLAQKASHQLAQPGSERSAAYLKWFGRQNANAAMKKAIKEHNYDSVAYVQPPSEPHNRIHDADLDKLSPTGLTFVCIPQDFSLCAPGEVAKAFQIGDLSNAGPLVALCPRFFHCEHINDRDKIRNAQNMAYFALDVTVNRS</sequence>
<evidence type="ECO:0000313" key="3">
    <source>
        <dbReference type="Proteomes" id="UP000027238"/>
    </source>
</evidence>
<dbReference type="HOGENOM" id="CLU_069405_1_0_1"/>
<keyword evidence="3" id="KW-1185">Reference proteome</keyword>
<proteinExistence type="predicted"/>
<reference evidence="3" key="1">
    <citation type="journal article" date="2014" name="Genome Announc.">
        <title>Draft genome sequence of Colletotrichum sublineola, a destructive pathogen of cultivated sorghum.</title>
        <authorList>
            <person name="Baroncelli R."/>
            <person name="Sanz-Martin J.M."/>
            <person name="Rech G.E."/>
            <person name="Sukno S.A."/>
            <person name="Thon M.R."/>
        </authorList>
    </citation>
    <scope>NUCLEOTIDE SEQUENCE [LARGE SCALE GENOMIC DNA]</scope>
    <source>
        <strain evidence="3">TX430BB</strain>
    </source>
</reference>
<gene>
    <name evidence="2" type="ORF">CSUB01_10766</name>
</gene>
<dbReference type="Proteomes" id="UP000027238">
    <property type="component" value="Unassembled WGS sequence"/>
</dbReference>
<dbReference type="EMBL" id="JMSE01001034">
    <property type="protein sequence ID" value="KDN65395.1"/>
    <property type="molecule type" value="Genomic_DNA"/>
</dbReference>
<dbReference type="eggNOG" id="ENOG502QYBK">
    <property type="taxonomic scope" value="Eukaryota"/>
</dbReference>
<comment type="caution">
    <text evidence="2">The sequence shown here is derived from an EMBL/GenBank/DDBJ whole genome shotgun (WGS) entry which is preliminary data.</text>
</comment>
<dbReference type="InterPro" id="IPR024079">
    <property type="entry name" value="MetalloPept_cat_dom_sf"/>
</dbReference>
<evidence type="ECO:0000256" key="1">
    <source>
        <dbReference type="SAM" id="SignalP"/>
    </source>
</evidence>
<dbReference type="Gene3D" id="3.40.390.10">
    <property type="entry name" value="Collagenase (Catalytic Domain)"/>
    <property type="match status" value="1"/>
</dbReference>
<organism evidence="2 3">
    <name type="scientific">Colletotrichum sublineola</name>
    <name type="common">Sorghum anthracnose fungus</name>
    <dbReference type="NCBI Taxonomy" id="1173701"/>
    <lineage>
        <taxon>Eukaryota</taxon>
        <taxon>Fungi</taxon>
        <taxon>Dikarya</taxon>
        <taxon>Ascomycota</taxon>
        <taxon>Pezizomycotina</taxon>
        <taxon>Sordariomycetes</taxon>
        <taxon>Hypocreomycetidae</taxon>
        <taxon>Glomerellales</taxon>
        <taxon>Glomerellaceae</taxon>
        <taxon>Colletotrichum</taxon>
        <taxon>Colletotrichum graminicola species complex</taxon>
    </lineage>
</organism>
<accession>A0A066XH92</accession>
<dbReference type="STRING" id="1173701.A0A066XH92"/>
<protein>
    <submittedName>
        <fullName evidence="2">Uncharacterized protein</fullName>
    </submittedName>
</protein>
<dbReference type="OMA" id="NAQNMAY"/>
<feature type="signal peptide" evidence="1">
    <location>
        <begin position="1"/>
        <end position="24"/>
    </location>
</feature>
<feature type="chain" id="PRO_5001634912" evidence="1">
    <location>
        <begin position="25"/>
        <end position="210"/>
    </location>
</feature>
<dbReference type="SUPFAM" id="SSF55486">
    <property type="entry name" value="Metalloproteases ('zincins'), catalytic domain"/>
    <property type="match status" value="1"/>
</dbReference>
<dbReference type="GO" id="GO:0008237">
    <property type="term" value="F:metallopeptidase activity"/>
    <property type="evidence" value="ECO:0007669"/>
    <property type="project" value="InterPro"/>
</dbReference>
<dbReference type="AlphaFoldDB" id="A0A066XH92"/>